<keyword evidence="7 9" id="KW-0811">Translocation</keyword>
<keyword evidence="12" id="KW-1185">Reference proteome</keyword>
<dbReference type="AlphaFoldDB" id="A0A7X6ME46"/>
<dbReference type="GO" id="GO:0033281">
    <property type="term" value="C:TAT protein transport complex"/>
    <property type="evidence" value="ECO:0007669"/>
    <property type="project" value="UniProtKB-UniRule"/>
</dbReference>
<gene>
    <name evidence="9 11" type="primary">tatA</name>
    <name evidence="11" type="ORF">HGB44_16545</name>
</gene>
<evidence type="ECO:0000256" key="1">
    <source>
        <dbReference type="ARBA" id="ARBA00004162"/>
    </source>
</evidence>
<evidence type="ECO:0000256" key="6">
    <source>
        <dbReference type="ARBA" id="ARBA00022989"/>
    </source>
</evidence>
<proteinExistence type="inferred from homology"/>
<dbReference type="PANTHER" id="PTHR42982:SF8">
    <property type="entry name" value="SEC-INDEPENDENT PROTEIN TRANSLOCASE PROTEIN TATA"/>
    <property type="match status" value="1"/>
</dbReference>
<dbReference type="RefSeq" id="WP_061079151.1">
    <property type="nucleotide sequence ID" value="NZ_JAAXPG010000015.1"/>
</dbReference>
<dbReference type="HAMAP" id="MF_00236">
    <property type="entry name" value="TatA_E"/>
    <property type="match status" value="1"/>
</dbReference>
<keyword evidence="3 9" id="KW-1003">Cell membrane</keyword>
<evidence type="ECO:0000313" key="11">
    <source>
        <dbReference type="EMBL" id="NKY99260.1"/>
    </source>
</evidence>
<dbReference type="InterPro" id="IPR006312">
    <property type="entry name" value="TatA/E"/>
</dbReference>
<evidence type="ECO:0000313" key="12">
    <source>
        <dbReference type="Proteomes" id="UP000553209"/>
    </source>
</evidence>
<evidence type="ECO:0000256" key="2">
    <source>
        <dbReference type="ARBA" id="ARBA00022448"/>
    </source>
</evidence>
<dbReference type="InterPro" id="IPR003369">
    <property type="entry name" value="TatA/B/E"/>
</dbReference>
<reference evidence="11 12" key="1">
    <citation type="submission" date="2020-04" db="EMBL/GenBank/DDBJ databases">
        <title>MicrobeNet Type strains.</title>
        <authorList>
            <person name="Nicholson A.C."/>
        </authorList>
    </citation>
    <scope>NUCLEOTIDE SEQUENCE [LARGE SCALE GENOMIC DNA]</scope>
    <source>
        <strain evidence="11 12">ATCC 23612</strain>
    </source>
</reference>
<feature type="compositionally biased region" description="Basic and acidic residues" evidence="10">
    <location>
        <begin position="104"/>
        <end position="118"/>
    </location>
</feature>
<dbReference type="GO" id="GO:0043953">
    <property type="term" value="P:protein transport by the Tat complex"/>
    <property type="evidence" value="ECO:0007669"/>
    <property type="project" value="UniProtKB-UniRule"/>
</dbReference>
<dbReference type="EMBL" id="JAAXPG010000015">
    <property type="protein sequence ID" value="NKY99260.1"/>
    <property type="molecule type" value="Genomic_DNA"/>
</dbReference>
<comment type="function">
    <text evidence="9">Part of the twin-arginine translocation (Tat) system that transports large folded proteins containing a characteristic twin-arginine motif in their signal peptide across membranes. TatA could form the protein-conducting channel of the Tat system.</text>
</comment>
<dbReference type="NCBIfam" id="NF001854">
    <property type="entry name" value="PRK00575.1"/>
    <property type="match status" value="1"/>
</dbReference>
<name>A0A7X6ME46_9ACTN</name>
<evidence type="ECO:0000256" key="8">
    <source>
        <dbReference type="ARBA" id="ARBA00023136"/>
    </source>
</evidence>
<evidence type="ECO:0000256" key="4">
    <source>
        <dbReference type="ARBA" id="ARBA00022692"/>
    </source>
</evidence>
<keyword evidence="8 9" id="KW-0472">Membrane</keyword>
<evidence type="ECO:0000256" key="10">
    <source>
        <dbReference type="SAM" id="MobiDB-lite"/>
    </source>
</evidence>
<dbReference type="Gene3D" id="1.20.5.3310">
    <property type="match status" value="1"/>
</dbReference>
<comment type="caution">
    <text evidence="11">The sequence shown here is derived from an EMBL/GenBank/DDBJ whole genome shotgun (WGS) entry which is preliminary data.</text>
</comment>
<evidence type="ECO:0000256" key="7">
    <source>
        <dbReference type="ARBA" id="ARBA00023010"/>
    </source>
</evidence>
<dbReference type="GO" id="GO:0008320">
    <property type="term" value="F:protein transmembrane transporter activity"/>
    <property type="evidence" value="ECO:0007669"/>
    <property type="project" value="UniProtKB-UniRule"/>
</dbReference>
<organism evidence="11 12">
    <name type="scientific">Nocardiopsis alborubida</name>
    <dbReference type="NCBI Taxonomy" id="146802"/>
    <lineage>
        <taxon>Bacteria</taxon>
        <taxon>Bacillati</taxon>
        <taxon>Actinomycetota</taxon>
        <taxon>Actinomycetes</taxon>
        <taxon>Streptosporangiales</taxon>
        <taxon>Nocardiopsidaceae</taxon>
        <taxon>Nocardiopsis</taxon>
    </lineage>
</organism>
<keyword evidence="2 9" id="KW-0813">Transport</keyword>
<accession>A0A7X6ME46</accession>
<sequence>MGPFNGPTIAILIVLAILLFGAKKLPDLARSLGRSARILKAETKGMVDDNNESEENADTRAQAHDQQASQQNTHGQPQQQGYPQQQPQQPQQQGYPQLPPGQRIVDESGETTHRTYGN</sequence>
<comment type="similarity">
    <text evidence="9">Belongs to the TatA/E family.</text>
</comment>
<feature type="compositionally biased region" description="Low complexity" evidence="10">
    <location>
        <begin position="70"/>
        <end position="102"/>
    </location>
</feature>
<dbReference type="Pfam" id="PF02416">
    <property type="entry name" value="TatA_B_E"/>
    <property type="match status" value="1"/>
</dbReference>
<evidence type="ECO:0000256" key="9">
    <source>
        <dbReference type="HAMAP-Rule" id="MF_00236"/>
    </source>
</evidence>
<keyword evidence="6 9" id="KW-1133">Transmembrane helix</keyword>
<protein>
    <recommendedName>
        <fullName evidence="9">Sec-independent protein translocase protein TatA</fullName>
    </recommendedName>
</protein>
<evidence type="ECO:0000256" key="3">
    <source>
        <dbReference type="ARBA" id="ARBA00022475"/>
    </source>
</evidence>
<comment type="subunit">
    <text evidence="9">The Tat system comprises two distinct complexes: a TatABC complex, containing multiple copies of TatA, TatB and TatC subunits, and a separate TatA complex, containing only TatA subunits. Substrates initially bind to the TatABC complex, which probably triggers association of the separate TatA complex to form the active translocon.</text>
</comment>
<keyword evidence="4 9" id="KW-0812">Transmembrane</keyword>
<dbReference type="Proteomes" id="UP000553209">
    <property type="component" value="Unassembled WGS sequence"/>
</dbReference>
<evidence type="ECO:0000256" key="5">
    <source>
        <dbReference type="ARBA" id="ARBA00022927"/>
    </source>
</evidence>
<feature type="region of interest" description="Disordered" evidence="10">
    <location>
        <begin position="39"/>
        <end position="118"/>
    </location>
</feature>
<keyword evidence="5 9" id="KW-0653">Protein transport</keyword>
<feature type="transmembrane region" description="Helical" evidence="9">
    <location>
        <begin position="6"/>
        <end position="22"/>
    </location>
</feature>
<comment type="subcellular location">
    <subcellularLocation>
        <location evidence="1 9">Cell membrane</location>
        <topology evidence="1 9">Single-pass membrane protein</topology>
    </subcellularLocation>
</comment>
<dbReference type="PANTHER" id="PTHR42982">
    <property type="entry name" value="SEC-INDEPENDENT PROTEIN TRANSLOCASE PROTEIN TATA"/>
    <property type="match status" value="1"/>
</dbReference>